<protein>
    <submittedName>
        <fullName evidence="20">Peroxidase</fullName>
    </submittedName>
</protein>
<keyword evidence="21" id="KW-1185">Reference proteome</keyword>
<keyword evidence="5 20" id="KW-0575">Peroxidase</keyword>
<feature type="disulfide bond" evidence="18">
    <location>
        <begin position="90"/>
        <end position="126"/>
    </location>
</feature>
<evidence type="ECO:0000256" key="4">
    <source>
        <dbReference type="ARBA" id="ARBA00022525"/>
    </source>
</evidence>
<feature type="binding site" evidence="16">
    <location>
        <position position="125"/>
    </location>
    <ligand>
        <name>Ca(2+)</name>
        <dbReference type="ChEBI" id="CHEBI:29108"/>
        <label>1</label>
    </ligand>
</feature>
<gene>
    <name evidence="20" type="ORF">MUK42_08236</name>
</gene>
<dbReference type="SUPFAM" id="SSF48113">
    <property type="entry name" value="Heme-dependent peroxidases"/>
    <property type="match status" value="1"/>
</dbReference>
<name>A0A9E7ECW5_9LILI</name>
<feature type="disulfide bond" evidence="18">
    <location>
        <begin position="57"/>
        <end position="171"/>
    </location>
</feature>
<evidence type="ECO:0000256" key="9">
    <source>
        <dbReference type="ARBA" id="ARBA00023002"/>
    </source>
</evidence>
<evidence type="ECO:0000256" key="15">
    <source>
        <dbReference type="PIRSR" id="PIRSR600823-2"/>
    </source>
</evidence>
<evidence type="ECO:0000256" key="6">
    <source>
        <dbReference type="ARBA" id="ARBA00022617"/>
    </source>
</evidence>
<keyword evidence="10 16" id="KW-0408">Iron</keyword>
<dbReference type="GO" id="GO:0020037">
    <property type="term" value="F:heme binding"/>
    <property type="evidence" value="ECO:0007669"/>
    <property type="project" value="InterPro"/>
</dbReference>
<dbReference type="GO" id="GO:0140825">
    <property type="term" value="F:lactoperoxidase activity"/>
    <property type="evidence" value="ECO:0007669"/>
    <property type="project" value="UniProtKB-EC"/>
</dbReference>
<dbReference type="InterPro" id="IPR002016">
    <property type="entry name" value="Haem_peroxidase"/>
</dbReference>
<accession>A0A9E7ECW5</accession>
<feature type="binding site" description="axial binding residue" evidence="16">
    <location>
        <position position="249"/>
    </location>
    <ligand>
        <name>heme b</name>
        <dbReference type="ChEBI" id="CHEBI:60344"/>
    </ligand>
    <ligandPart>
        <name>Fe</name>
        <dbReference type="ChEBI" id="CHEBI:18248"/>
    </ligandPart>
</feature>
<feature type="binding site" evidence="16">
    <location>
        <position position="89"/>
    </location>
    <ligand>
        <name>Ca(2+)</name>
        <dbReference type="ChEBI" id="CHEBI:29108"/>
        <label>1</label>
    </ligand>
</feature>
<feature type="binding site" evidence="16">
    <location>
        <position position="302"/>
    </location>
    <ligand>
        <name>Ca(2+)</name>
        <dbReference type="ChEBI" id="CHEBI:29108"/>
        <label>2</label>
    </ligand>
</feature>
<evidence type="ECO:0000313" key="21">
    <source>
        <dbReference type="Proteomes" id="UP001055439"/>
    </source>
</evidence>
<keyword evidence="8 16" id="KW-0106">Calcium</keyword>
<keyword evidence="13" id="KW-0376">Hydrogen peroxide</keyword>
<dbReference type="InterPro" id="IPR019793">
    <property type="entry name" value="Peroxidases_heam-ligand_BS"/>
</dbReference>
<feature type="active site" description="Proton acceptor" evidence="14">
    <location>
        <position position="88"/>
    </location>
</feature>
<dbReference type="GO" id="GO:0042744">
    <property type="term" value="P:hydrogen peroxide catabolic process"/>
    <property type="evidence" value="ECO:0007669"/>
    <property type="project" value="UniProtKB-KW"/>
</dbReference>
<keyword evidence="4" id="KW-0964">Secreted</keyword>
<evidence type="ECO:0000256" key="16">
    <source>
        <dbReference type="PIRSR" id="PIRSR600823-3"/>
    </source>
</evidence>
<evidence type="ECO:0000256" key="5">
    <source>
        <dbReference type="ARBA" id="ARBA00022559"/>
    </source>
</evidence>
<dbReference type="PROSITE" id="PS50873">
    <property type="entry name" value="PEROXIDASE_4"/>
    <property type="match status" value="1"/>
</dbReference>
<evidence type="ECO:0000256" key="8">
    <source>
        <dbReference type="ARBA" id="ARBA00022837"/>
    </source>
</evidence>
<keyword evidence="9" id="KW-0560">Oxidoreductase</keyword>
<keyword evidence="11 18" id="KW-1015">Disulfide bond</keyword>
<feature type="binding site" evidence="15">
    <location>
        <position position="219"/>
    </location>
    <ligand>
        <name>substrate</name>
    </ligand>
</feature>
<evidence type="ECO:0000256" key="2">
    <source>
        <dbReference type="ARBA" id="ARBA00002322"/>
    </source>
</evidence>
<dbReference type="FunFam" id="1.10.420.10:FF:000001">
    <property type="entry name" value="Peroxidase"/>
    <property type="match status" value="1"/>
</dbReference>
<comment type="catalytic activity">
    <reaction evidence="1">
        <text>2 a phenolic donor + H2O2 = 2 a phenolic radical donor + 2 H2O</text>
        <dbReference type="Rhea" id="RHEA:56136"/>
        <dbReference type="ChEBI" id="CHEBI:15377"/>
        <dbReference type="ChEBI" id="CHEBI:16240"/>
        <dbReference type="ChEBI" id="CHEBI:139520"/>
        <dbReference type="ChEBI" id="CHEBI:139521"/>
        <dbReference type="EC" id="1.11.1.7"/>
    </reaction>
</comment>
<comment type="cofactor">
    <cofactor evidence="16">
        <name>Ca(2+)</name>
        <dbReference type="ChEBI" id="CHEBI:29108"/>
    </cofactor>
    <text evidence="16">Binds 2 calcium ions per subunit.</text>
</comment>
<dbReference type="InterPro" id="IPR010255">
    <property type="entry name" value="Haem_peroxidase_sf"/>
</dbReference>
<dbReference type="GO" id="GO:0006979">
    <property type="term" value="P:response to oxidative stress"/>
    <property type="evidence" value="ECO:0007669"/>
    <property type="project" value="InterPro"/>
</dbReference>
<keyword evidence="7 16" id="KW-0479">Metal-binding</keyword>
<evidence type="ECO:0000256" key="12">
    <source>
        <dbReference type="ARBA" id="ARBA00023283"/>
    </source>
</evidence>
<evidence type="ECO:0000256" key="17">
    <source>
        <dbReference type="PIRSR" id="PIRSR600823-4"/>
    </source>
</evidence>
<dbReference type="PROSITE" id="PS00436">
    <property type="entry name" value="PEROXIDASE_2"/>
    <property type="match status" value="1"/>
</dbReference>
<evidence type="ECO:0000313" key="20">
    <source>
        <dbReference type="EMBL" id="URD74618.1"/>
    </source>
</evidence>
<evidence type="ECO:0000256" key="7">
    <source>
        <dbReference type="ARBA" id="ARBA00022723"/>
    </source>
</evidence>
<feature type="domain" description="Plant heme peroxidase family profile" evidence="19">
    <location>
        <begin position="47"/>
        <end position="376"/>
    </location>
</feature>
<dbReference type="PRINTS" id="PR00461">
    <property type="entry name" value="PLPEROXIDASE"/>
</dbReference>
<dbReference type="InterPro" id="IPR019794">
    <property type="entry name" value="Peroxidases_AS"/>
</dbReference>
<dbReference type="Gene3D" id="1.10.420.10">
    <property type="entry name" value="Peroxidase, domain 2"/>
    <property type="match status" value="1"/>
</dbReference>
<evidence type="ECO:0000256" key="1">
    <source>
        <dbReference type="ARBA" id="ARBA00000189"/>
    </source>
</evidence>
<evidence type="ECO:0000256" key="3">
    <source>
        <dbReference type="ARBA" id="ARBA00006873"/>
    </source>
</evidence>
<feature type="binding site" evidence="16">
    <location>
        <position position="92"/>
    </location>
    <ligand>
        <name>Ca(2+)</name>
        <dbReference type="ChEBI" id="CHEBI:29108"/>
        <label>1</label>
    </ligand>
</feature>
<reference evidence="20" key="1">
    <citation type="submission" date="2022-05" db="EMBL/GenBank/DDBJ databases">
        <title>The Musa troglodytarum L. genome provides insights into the mechanism of non-climacteric behaviour and enrichment of carotenoids.</title>
        <authorList>
            <person name="Wang J."/>
        </authorList>
    </citation>
    <scope>NUCLEOTIDE SEQUENCE</scope>
    <source>
        <tissue evidence="20">Leaf</tissue>
    </source>
</reference>
<feature type="binding site" evidence="16">
    <location>
        <position position="305"/>
    </location>
    <ligand>
        <name>Ca(2+)</name>
        <dbReference type="ChEBI" id="CHEBI:29108"/>
        <label>2</label>
    </ligand>
</feature>
<dbReference type="EMBL" id="CP097502">
    <property type="protein sequence ID" value="URD74618.1"/>
    <property type="molecule type" value="Genomic_DNA"/>
</dbReference>
<evidence type="ECO:0000256" key="14">
    <source>
        <dbReference type="PIRSR" id="PIRSR600823-1"/>
    </source>
</evidence>
<dbReference type="Proteomes" id="UP001055439">
    <property type="component" value="Chromosome 1"/>
</dbReference>
<feature type="disulfide bond" evidence="18">
    <location>
        <begin position="256"/>
        <end position="288"/>
    </location>
</feature>
<dbReference type="Gene3D" id="1.10.520.10">
    <property type="match status" value="1"/>
</dbReference>
<dbReference type="GO" id="GO:0046872">
    <property type="term" value="F:metal ion binding"/>
    <property type="evidence" value="ECO:0007669"/>
    <property type="project" value="UniProtKB-KW"/>
</dbReference>
<dbReference type="PROSITE" id="PS00435">
    <property type="entry name" value="PEROXIDASE_1"/>
    <property type="match status" value="1"/>
</dbReference>
<dbReference type="AlphaFoldDB" id="A0A9E7ECW5"/>
<feature type="binding site" evidence="16">
    <location>
        <position position="129"/>
    </location>
    <ligand>
        <name>Ca(2+)</name>
        <dbReference type="ChEBI" id="CHEBI:29108"/>
        <label>1</label>
    </ligand>
</feature>
<feature type="binding site" evidence="16">
    <location>
        <position position="127"/>
    </location>
    <ligand>
        <name>Ca(2+)</name>
        <dbReference type="ChEBI" id="CHEBI:29108"/>
        <label>1</label>
    </ligand>
</feature>
<dbReference type="Pfam" id="PF00141">
    <property type="entry name" value="peroxidase"/>
    <property type="match status" value="1"/>
</dbReference>
<dbReference type="OrthoDB" id="2113341at2759"/>
<evidence type="ECO:0000256" key="18">
    <source>
        <dbReference type="PIRSR" id="PIRSR600823-5"/>
    </source>
</evidence>
<dbReference type="InterPro" id="IPR000823">
    <property type="entry name" value="Peroxidase_pln"/>
</dbReference>
<keyword evidence="12" id="KW-0873">Pyrrolidone carboxylic acid</keyword>
<feature type="site" description="Transition state stabilizer" evidence="17">
    <location>
        <position position="84"/>
    </location>
</feature>
<feature type="binding site" evidence="16">
    <location>
        <position position="250"/>
    </location>
    <ligand>
        <name>Ca(2+)</name>
        <dbReference type="ChEBI" id="CHEBI:29108"/>
        <label>2</label>
    </ligand>
</feature>
<dbReference type="PANTHER" id="PTHR31517">
    <property type="match status" value="1"/>
</dbReference>
<comment type="similarity">
    <text evidence="3">Belongs to the peroxidase family. Ascorbate peroxidase subfamily.</text>
</comment>
<evidence type="ECO:0000256" key="13">
    <source>
        <dbReference type="ARBA" id="ARBA00023324"/>
    </source>
</evidence>
<feature type="binding site" evidence="16">
    <location>
        <position position="310"/>
    </location>
    <ligand>
        <name>Ca(2+)</name>
        <dbReference type="ChEBI" id="CHEBI:29108"/>
        <label>2</label>
    </ligand>
</feature>
<comment type="cofactor">
    <cofactor evidence="16">
        <name>heme b</name>
        <dbReference type="ChEBI" id="CHEBI:60344"/>
    </cofactor>
    <text evidence="16">Binds 1 heme b (iron(II)-protoporphyrin IX) group per subunit.</text>
</comment>
<dbReference type="PRINTS" id="PR00458">
    <property type="entry name" value="PEROXIDASE"/>
</dbReference>
<proteinExistence type="inferred from homology"/>
<evidence type="ECO:0000256" key="10">
    <source>
        <dbReference type="ARBA" id="ARBA00023004"/>
    </source>
</evidence>
<dbReference type="InterPro" id="IPR033905">
    <property type="entry name" value="Secretory_peroxidase"/>
</dbReference>
<dbReference type="CDD" id="cd00693">
    <property type="entry name" value="secretory_peroxidase"/>
    <property type="match status" value="1"/>
</dbReference>
<comment type="function">
    <text evidence="2">Removal of H(2)O(2), oxidation of toxic reductants, biosynthesis and degradation of lignin, suberization, auxin catabolism, response to environmental stresses such as wounding, pathogen attack and oxidative stress. These functions might be dependent on each isozyme/isoform in each plant tissue.</text>
</comment>
<evidence type="ECO:0000259" key="19">
    <source>
        <dbReference type="PROSITE" id="PS50873"/>
    </source>
</evidence>
<dbReference type="PANTHER" id="PTHR31517:SF59">
    <property type="entry name" value="PEROXIDASE"/>
    <property type="match status" value="1"/>
</dbReference>
<organism evidence="20 21">
    <name type="scientific">Musa troglodytarum</name>
    <name type="common">fe'i banana</name>
    <dbReference type="NCBI Taxonomy" id="320322"/>
    <lineage>
        <taxon>Eukaryota</taxon>
        <taxon>Viridiplantae</taxon>
        <taxon>Streptophyta</taxon>
        <taxon>Embryophyta</taxon>
        <taxon>Tracheophyta</taxon>
        <taxon>Spermatophyta</taxon>
        <taxon>Magnoliopsida</taxon>
        <taxon>Liliopsida</taxon>
        <taxon>Zingiberales</taxon>
        <taxon>Musaceae</taxon>
        <taxon>Musa</taxon>
    </lineage>
</organism>
<feature type="binding site" evidence="16">
    <location>
        <position position="143"/>
    </location>
    <ligand>
        <name>Ca(2+)</name>
        <dbReference type="ChEBI" id="CHEBI:29108"/>
        <label>1</label>
    </ligand>
</feature>
<keyword evidence="6" id="KW-0349">Heme</keyword>
<sequence length="434" mass="47713">MGGRSSFLRVALLTFSLGFYFVSCCVGFVEGGYSNATKRKRVPVRHQLSLDFYANTCPHVDQLVASVTARRFRDSPASGAATIRLFFHDCFVEVKPKNLSLCCAAHCSRILSSLAKVRRMCWMQGCDASILIAPTTGGKVVVERDVEDNKNLAPEAFETVELAKALVESKCPGMVTCADILAMAARDFVHLAGGPNYGVKKGRKDSRVSMAGKVRGNVPRANSTVDELIRLFAAKGLRTEDLVALSGAHTIGFSHCDQFVNRLYDFRGTGEPDPSIDLRLLKALRMSCPRSGGNNDVVAPFDVQTPFSFDHMYYGNLEAKMGLLATDQALFLDPRTRPLVQGLGRDKVGFFDAFAAGMEKMGSIRVKKGKTGEIRKHEWLNTFEEQDLWTPDISMAGFSSAPFLQYALDRALCAETYPLPLPSHKQLTFVAIII</sequence>
<evidence type="ECO:0000256" key="11">
    <source>
        <dbReference type="ARBA" id="ARBA00023157"/>
    </source>
</evidence>